<feature type="compositionally biased region" description="Polar residues" evidence="1">
    <location>
        <begin position="139"/>
        <end position="153"/>
    </location>
</feature>
<protein>
    <submittedName>
        <fullName evidence="3">Uncharacterized protein LOC106080045 isoform X1</fullName>
    </submittedName>
</protein>
<feature type="compositionally biased region" description="Acidic residues" evidence="1">
    <location>
        <begin position="286"/>
        <end position="298"/>
    </location>
</feature>
<dbReference type="AlphaFoldDB" id="A0A9U8ENW4"/>
<feature type="region of interest" description="Disordered" evidence="1">
    <location>
        <begin position="131"/>
        <end position="160"/>
    </location>
</feature>
<dbReference type="RefSeq" id="XP_013096789.2">
    <property type="nucleotide sequence ID" value="XM_013241335.2"/>
</dbReference>
<name>A0A9U8ENW4_BIOGL</name>
<evidence type="ECO:0000313" key="3">
    <source>
        <dbReference type="RefSeq" id="XP_013096789.2"/>
    </source>
</evidence>
<evidence type="ECO:0000256" key="1">
    <source>
        <dbReference type="SAM" id="MobiDB-lite"/>
    </source>
</evidence>
<accession>A0A9U8ENW4</accession>
<dbReference type="KEGG" id="bgt:106080045"/>
<dbReference type="Proteomes" id="UP001165740">
    <property type="component" value="Chromosome 8"/>
</dbReference>
<proteinExistence type="predicted"/>
<organism evidence="2 3">
    <name type="scientific">Biomphalaria glabrata</name>
    <name type="common">Bloodfluke planorb</name>
    <name type="synonym">Freshwater snail</name>
    <dbReference type="NCBI Taxonomy" id="6526"/>
    <lineage>
        <taxon>Eukaryota</taxon>
        <taxon>Metazoa</taxon>
        <taxon>Spiralia</taxon>
        <taxon>Lophotrochozoa</taxon>
        <taxon>Mollusca</taxon>
        <taxon>Gastropoda</taxon>
        <taxon>Heterobranchia</taxon>
        <taxon>Euthyneura</taxon>
        <taxon>Panpulmonata</taxon>
        <taxon>Hygrophila</taxon>
        <taxon>Lymnaeoidea</taxon>
        <taxon>Planorbidae</taxon>
        <taxon>Biomphalaria</taxon>
    </lineage>
</organism>
<feature type="region of interest" description="Disordered" evidence="1">
    <location>
        <begin position="286"/>
        <end position="305"/>
    </location>
</feature>
<gene>
    <name evidence="3" type="primary">LOC106080045</name>
</gene>
<dbReference type="GeneID" id="106080045"/>
<evidence type="ECO:0000313" key="2">
    <source>
        <dbReference type="Proteomes" id="UP001165740"/>
    </source>
</evidence>
<sequence>MIVSHGMVNSTNCSSEMASATQCTCGNKDKTAKPNVNKVTSRWQGLRCRLHSLLPSFRQQSSSQVLKDKDKMDIPRGGACSAPEADESVCLVHSNVNINPVTSDVTDSVLSALQQSKCDNLSLLQPECDTPSLHHTDSCHSSLQQSTSDSGTLPAQLPEPTGVHLADSVRSSAQESPRSSLQRQQRIWTALNIAEMNNNSQTSLSLNDPQDEAEAVHDASDEAPTEGNAVFLFDDLIDHDYSTAQEDALFGGVLRCILDNMTVGQLYANLHKISLEDKQPLDEGDDDVFENVWSDDETSLSAPCT</sequence>
<keyword evidence="2" id="KW-1185">Reference proteome</keyword>
<reference evidence="3" key="1">
    <citation type="submission" date="2025-08" db="UniProtKB">
        <authorList>
            <consortium name="RefSeq"/>
        </authorList>
    </citation>
    <scope>IDENTIFICATION</scope>
</reference>
<dbReference type="OrthoDB" id="10276717at2759"/>